<keyword evidence="1" id="KW-0812">Transmembrane</keyword>
<dbReference type="PANTHER" id="PTHR34220:SF7">
    <property type="entry name" value="SENSOR HISTIDINE KINASE YPDA"/>
    <property type="match status" value="1"/>
</dbReference>
<sequence>MYNSWIFRLVFSIVLCFCYQIGFCQQTVLDSLETLLPNTTNIDKKIILHQALLVGYKEKDTKKAIKYGDEALRLLPPKAYEQRGEVFTQLGHIHRKSVQFNKAIACFDSAFYYFDKTGIEEKKAAINEHKVFLYKKLVIENLYKAPDKAMEYAQLLLKVVPNDNLNNRGSTYSLIASIYGIKRQTDSAFHFLDSALYFFRKTNNQREIARVYSFKGGTYNNDSNYKEASKWLYKSLEVYDSLNLPAKSANVLDGLAAIDIYLKDYPEALKKIARAIDIYTTVNNDLGLAIAYLNMGVVYIHSQDWKNAIFHLDKAISLFIPLQEYGNLVRTYVLKSNALEKNNQLEQAQQSIQKAVELKEYVHNRVNLLEIYISQAKLFFATKNYSQSSSSFRGILDSAKQISALPLQKDALKGLIKNSVATNNHKKAYEYLTQLNEIKDSLTVLNNQKNIKNLEIKYHTEKKELENQQLLKEKELQAKDIVRNRQLFYLSMGVAFLIFIISILLLRQYKANAAATNNELKSKLLRNQMSPHFLFNSLVAIQSFVYTNHPIKAGDYLSSFATLMRAILDNSSQEYITVAKELQWLENYLSLQLLRFKDKFDYRINIDENIDVKHVLIPPMLIQPFIENSLEHGLKNLDKKGLISIKIQQHKEELYIEVKDNGLGISNTTSLEHKKHQSRALSITKERLKFLNNKQNRKIDFDIKSDHTGTIISFRIPFQSKF</sequence>
<proteinExistence type="predicted"/>
<dbReference type="InterPro" id="IPR019734">
    <property type="entry name" value="TPR_rpt"/>
</dbReference>
<dbReference type="SUPFAM" id="SSF48452">
    <property type="entry name" value="TPR-like"/>
    <property type="match status" value="3"/>
</dbReference>
<dbReference type="Pfam" id="PF13424">
    <property type="entry name" value="TPR_12"/>
    <property type="match status" value="1"/>
</dbReference>
<dbReference type="InterPro" id="IPR011990">
    <property type="entry name" value="TPR-like_helical_dom_sf"/>
</dbReference>
<keyword evidence="1" id="KW-0472">Membrane</keyword>
<dbReference type="Gene3D" id="3.30.565.10">
    <property type="entry name" value="Histidine kinase-like ATPase, C-terminal domain"/>
    <property type="match status" value="1"/>
</dbReference>
<dbReference type="Proteomes" id="UP001060919">
    <property type="component" value="Chromosome"/>
</dbReference>
<dbReference type="GO" id="GO:0016020">
    <property type="term" value="C:membrane"/>
    <property type="evidence" value="ECO:0007669"/>
    <property type="project" value="InterPro"/>
</dbReference>
<dbReference type="SMART" id="SM00028">
    <property type="entry name" value="TPR"/>
    <property type="match status" value="6"/>
</dbReference>
<dbReference type="EMBL" id="AP026867">
    <property type="protein sequence ID" value="BDS15230.1"/>
    <property type="molecule type" value="Genomic_DNA"/>
</dbReference>
<reference evidence="3" key="1">
    <citation type="submission" date="2022-09" db="EMBL/GenBank/DDBJ databases">
        <title>Aureispira anguillicida sp. nov., isolated from Leptocephalus of Japanese eel Anguilla japonica.</title>
        <authorList>
            <person name="Yuasa K."/>
            <person name="Mekata T."/>
            <person name="Ikunari K."/>
        </authorList>
    </citation>
    <scope>NUCLEOTIDE SEQUENCE</scope>
    <source>
        <strain evidence="3">EL160426</strain>
    </source>
</reference>
<keyword evidence="4" id="KW-1185">Reference proteome</keyword>
<feature type="domain" description="Signal transduction histidine kinase internal region" evidence="2">
    <location>
        <begin position="522"/>
        <end position="600"/>
    </location>
</feature>
<organism evidence="3 4">
    <name type="scientific">Aureispira anguillae</name>
    <dbReference type="NCBI Taxonomy" id="2864201"/>
    <lineage>
        <taxon>Bacteria</taxon>
        <taxon>Pseudomonadati</taxon>
        <taxon>Bacteroidota</taxon>
        <taxon>Saprospiria</taxon>
        <taxon>Saprospirales</taxon>
        <taxon>Saprospiraceae</taxon>
        <taxon>Aureispira</taxon>
    </lineage>
</organism>
<gene>
    <name evidence="3" type="ORF">AsAng_0060140</name>
</gene>
<name>A0A915YL46_9BACT</name>
<dbReference type="Gene3D" id="1.25.40.10">
    <property type="entry name" value="Tetratricopeptide repeat domain"/>
    <property type="match status" value="2"/>
</dbReference>
<evidence type="ECO:0000313" key="3">
    <source>
        <dbReference type="EMBL" id="BDS15230.1"/>
    </source>
</evidence>
<evidence type="ECO:0000256" key="1">
    <source>
        <dbReference type="SAM" id="Phobius"/>
    </source>
</evidence>
<dbReference type="InterPro" id="IPR010559">
    <property type="entry name" value="Sig_transdc_His_kin_internal"/>
</dbReference>
<evidence type="ECO:0000259" key="2">
    <source>
        <dbReference type="Pfam" id="PF06580"/>
    </source>
</evidence>
<protein>
    <submittedName>
        <fullName evidence="3">Tetratricopeptide repeat protein</fullName>
    </submittedName>
</protein>
<keyword evidence="1" id="KW-1133">Transmembrane helix</keyword>
<dbReference type="Pfam" id="PF06580">
    <property type="entry name" value="His_kinase"/>
    <property type="match status" value="1"/>
</dbReference>
<dbReference type="PANTHER" id="PTHR34220">
    <property type="entry name" value="SENSOR HISTIDINE KINASE YPDA"/>
    <property type="match status" value="1"/>
</dbReference>
<dbReference type="InterPro" id="IPR036890">
    <property type="entry name" value="HATPase_C_sf"/>
</dbReference>
<dbReference type="RefSeq" id="WP_264790401.1">
    <property type="nucleotide sequence ID" value="NZ_AP026867.1"/>
</dbReference>
<dbReference type="KEGG" id="aup:AsAng_0060140"/>
<feature type="transmembrane region" description="Helical" evidence="1">
    <location>
        <begin position="487"/>
        <end position="506"/>
    </location>
</feature>
<dbReference type="AlphaFoldDB" id="A0A915YL46"/>
<dbReference type="GO" id="GO:0000155">
    <property type="term" value="F:phosphorelay sensor kinase activity"/>
    <property type="evidence" value="ECO:0007669"/>
    <property type="project" value="InterPro"/>
</dbReference>
<accession>A0A915YL46</accession>
<evidence type="ECO:0000313" key="4">
    <source>
        <dbReference type="Proteomes" id="UP001060919"/>
    </source>
</evidence>
<dbReference type="SUPFAM" id="SSF55874">
    <property type="entry name" value="ATPase domain of HSP90 chaperone/DNA topoisomerase II/histidine kinase"/>
    <property type="match status" value="1"/>
</dbReference>
<dbReference type="InterPro" id="IPR050640">
    <property type="entry name" value="Bact_2-comp_sensor_kinase"/>
</dbReference>
<dbReference type="Pfam" id="PF13181">
    <property type="entry name" value="TPR_8"/>
    <property type="match status" value="1"/>
</dbReference>